<sequence length="78" mass="8929">MGILTAILVILLVLNVFFAAVTVFLERRDTSATWAWLLVLTFIPIIGFIIYLIFGRKLSNKKIFDWKGQEKIGIKESN</sequence>
<protein>
    <submittedName>
        <fullName evidence="8">Cardiolipin synthetase</fullName>
    </submittedName>
</protein>
<dbReference type="Pfam" id="PF13396">
    <property type="entry name" value="PLDc_N"/>
    <property type="match status" value="1"/>
</dbReference>
<dbReference type="GO" id="GO:0005886">
    <property type="term" value="C:plasma membrane"/>
    <property type="evidence" value="ECO:0007669"/>
    <property type="project" value="UniProtKB-SubCell"/>
</dbReference>
<evidence type="ECO:0000256" key="4">
    <source>
        <dbReference type="ARBA" id="ARBA00022989"/>
    </source>
</evidence>
<dbReference type="AlphaFoldDB" id="W7DX04"/>
<reference evidence="8 9" key="1">
    <citation type="submission" date="2012-12" db="EMBL/GenBank/DDBJ databases">
        <title>Novel taxa of Listeriaceae from agricultural environments in the United States.</title>
        <authorList>
            <person name="den Bakker H.C."/>
            <person name="Allred A."/>
            <person name="Warchocki S."/>
            <person name="Wright E.M."/>
            <person name="Burrell A."/>
            <person name="Nightingale K.K."/>
            <person name="Kephart D."/>
            <person name="Wiedmann M."/>
        </authorList>
    </citation>
    <scope>NUCLEOTIDE SEQUENCE [LARGE SCALE GENOMIC DNA]</scope>
    <source>
        <strain evidence="8 9">FSL S10-1203</strain>
    </source>
</reference>
<feature type="transmembrane region" description="Helical" evidence="6">
    <location>
        <begin position="35"/>
        <end position="54"/>
    </location>
</feature>
<accession>W7DX04</accession>
<dbReference type="PATRIC" id="fig|1265822.4.peg.235"/>
<evidence type="ECO:0000313" key="9">
    <source>
        <dbReference type="Proteomes" id="UP000019241"/>
    </source>
</evidence>
<evidence type="ECO:0000256" key="3">
    <source>
        <dbReference type="ARBA" id="ARBA00022692"/>
    </source>
</evidence>
<feature type="domain" description="Cardiolipin synthase N-terminal" evidence="7">
    <location>
        <begin position="14"/>
        <end position="56"/>
    </location>
</feature>
<dbReference type="InterPro" id="IPR027379">
    <property type="entry name" value="CLS_N"/>
</dbReference>
<evidence type="ECO:0000256" key="2">
    <source>
        <dbReference type="ARBA" id="ARBA00022475"/>
    </source>
</evidence>
<evidence type="ECO:0000256" key="6">
    <source>
        <dbReference type="SAM" id="Phobius"/>
    </source>
</evidence>
<keyword evidence="5 6" id="KW-0472">Membrane</keyword>
<evidence type="ECO:0000256" key="5">
    <source>
        <dbReference type="ARBA" id="ARBA00023136"/>
    </source>
</evidence>
<keyword evidence="3 6" id="KW-0812">Transmembrane</keyword>
<keyword evidence="4 6" id="KW-1133">Transmembrane helix</keyword>
<comment type="subcellular location">
    <subcellularLocation>
        <location evidence="1">Cell membrane</location>
        <topology evidence="1">Multi-pass membrane protein</topology>
    </subcellularLocation>
</comment>
<dbReference type="Proteomes" id="UP000019241">
    <property type="component" value="Unassembled WGS sequence"/>
</dbReference>
<evidence type="ECO:0000256" key="1">
    <source>
        <dbReference type="ARBA" id="ARBA00004651"/>
    </source>
</evidence>
<keyword evidence="2" id="KW-1003">Cell membrane</keyword>
<evidence type="ECO:0000259" key="7">
    <source>
        <dbReference type="Pfam" id="PF13396"/>
    </source>
</evidence>
<proteinExistence type="predicted"/>
<gene>
    <name evidence="8" type="ORF">MCOL2_01150</name>
</gene>
<evidence type="ECO:0000313" key="8">
    <source>
        <dbReference type="EMBL" id="EUJ64771.1"/>
    </source>
</evidence>
<organism evidence="8 9">
    <name type="scientific">Listeria fleischmannii FSL S10-1203</name>
    <dbReference type="NCBI Taxonomy" id="1265822"/>
    <lineage>
        <taxon>Bacteria</taxon>
        <taxon>Bacillati</taxon>
        <taxon>Bacillota</taxon>
        <taxon>Bacilli</taxon>
        <taxon>Bacillales</taxon>
        <taxon>Listeriaceae</taxon>
        <taxon>Listeria</taxon>
    </lineage>
</organism>
<comment type="caution">
    <text evidence="8">The sequence shown here is derived from an EMBL/GenBank/DDBJ whole genome shotgun (WGS) entry which is preliminary data.</text>
</comment>
<dbReference type="EMBL" id="AODM01000005">
    <property type="protein sequence ID" value="EUJ64771.1"/>
    <property type="molecule type" value="Genomic_DNA"/>
</dbReference>
<name>W7DX04_9LIST</name>